<protein>
    <submittedName>
        <fullName evidence="1">Uncharacterized protein</fullName>
    </submittedName>
</protein>
<proteinExistence type="predicted"/>
<gene>
    <name evidence="1" type="ORF">QR685DRAFT_195433</name>
</gene>
<evidence type="ECO:0000313" key="2">
    <source>
        <dbReference type="Proteomes" id="UP001451303"/>
    </source>
</evidence>
<name>A0ABR3DP28_NEUIN</name>
<accession>A0ABR3DP28</accession>
<dbReference type="EMBL" id="JAVLET010000002">
    <property type="protein sequence ID" value="KAL0474117.1"/>
    <property type="molecule type" value="Genomic_DNA"/>
</dbReference>
<organism evidence="1 2">
    <name type="scientific">Neurospora intermedia</name>
    <dbReference type="NCBI Taxonomy" id="5142"/>
    <lineage>
        <taxon>Eukaryota</taxon>
        <taxon>Fungi</taxon>
        <taxon>Dikarya</taxon>
        <taxon>Ascomycota</taxon>
        <taxon>Pezizomycotina</taxon>
        <taxon>Sordariomycetes</taxon>
        <taxon>Sordariomycetidae</taxon>
        <taxon>Sordariales</taxon>
        <taxon>Sordariaceae</taxon>
        <taxon>Neurospora</taxon>
    </lineage>
</organism>
<comment type="caution">
    <text evidence="1">The sequence shown here is derived from an EMBL/GenBank/DDBJ whole genome shotgun (WGS) entry which is preliminary data.</text>
</comment>
<dbReference type="Proteomes" id="UP001451303">
    <property type="component" value="Unassembled WGS sequence"/>
</dbReference>
<evidence type="ECO:0000313" key="1">
    <source>
        <dbReference type="EMBL" id="KAL0474117.1"/>
    </source>
</evidence>
<reference evidence="1 2" key="1">
    <citation type="submission" date="2023-09" db="EMBL/GenBank/DDBJ databases">
        <title>Multi-omics analysis of a traditional fermented food reveals byproduct-associated fungal strains for waste-to-food upcycling.</title>
        <authorList>
            <consortium name="Lawrence Berkeley National Laboratory"/>
            <person name="Rekdal V.M."/>
            <person name="Villalobos-Escobedo J.M."/>
            <person name="Rodriguez-Valeron N."/>
            <person name="Garcia M.O."/>
            <person name="Vasquez D.P."/>
            <person name="Damayanti I."/>
            <person name="Sorensen P.M."/>
            <person name="Baidoo E.E."/>
            <person name="De Carvalho A.C."/>
            <person name="Riley R."/>
            <person name="Lipzen A."/>
            <person name="He G."/>
            <person name="Yan M."/>
            <person name="Haridas S."/>
            <person name="Daum C."/>
            <person name="Yoshinaga Y."/>
            <person name="Ng V."/>
            <person name="Grigoriev I.V."/>
            <person name="Munk R."/>
            <person name="Nuraida L."/>
            <person name="Wijaya C.H."/>
            <person name="Morales P.-C."/>
            <person name="Keasling J.D."/>
        </authorList>
    </citation>
    <scope>NUCLEOTIDE SEQUENCE [LARGE SCALE GENOMIC DNA]</scope>
    <source>
        <strain evidence="1 2">FGSC 2613</strain>
    </source>
</reference>
<keyword evidence="2" id="KW-1185">Reference proteome</keyword>
<sequence length="439" mass="49489">MTVASPIFNYLSDDPQAYLLLLKDYIRPNPDICTLCKARCLDSFIKTASAPGLAWNRLCPGGRLRPANTRLDARLAALGITASNAFGLHLSEQEVDMVFQPAARRLTIDRNWNDLVSAVMAMTAYRGRARPDRYDAANSQHGTDRYALGKKMRHMCCSRFTGYDLVRPRGGQIEFWLFNLGQLLSEGAGAFLCCTDTSASTTTDETQKEKDMDCTCPIFTHLSGRHPDTFTGFEWINLVLSVAHSRIAPDLISAWSSSSSSSSPLFTEDLRAQLYNHAHHHPLSPGYDCIQDTSWYLPPFGYSRIRRSIHSLNTDFQGDMVNTDARDMEVSFLFGFDVSTGCHPLDSPTSETAKIEDRKEFLAIFQDLDGYSSTRSPWWFHPHHQTLETFSRTRLVHHLRGSRWKVPLIVVKAGWIGLLLRLFSSSVLLLLVVNHNHIQ</sequence>